<dbReference type="EMBL" id="CAJVPZ010010685">
    <property type="protein sequence ID" value="CAG8622298.1"/>
    <property type="molecule type" value="Genomic_DNA"/>
</dbReference>
<reference evidence="1" key="1">
    <citation type="submission" date="2021-06" db="EMBL/GenBank/DDBJ databases">
        <authorList>
            <person name="Kallberg Y."/>
            <person name="Tangrot J."/>
            <person name="Rosling A."/>
        </authorList>
    </citation>
    <scope>NUCLEOTIDE SEQUENCE</scope>
    <source>
        <strain evidence="1">IN212</strain>
    </source>
</reference>
<accession>A0A9N9D1B0</accession>
<proteinExistence type="predicted"/>
<dbReference type="AlphaFoldDB" id="A0A9N9D1B0"/>
<protein>
    <submittedName>
        <fullName evidence="1">15062_t:CDS:1</fullName>
    </submittedName>
</protein>
<organism evidence="1 2">
    <name type="scientific">Racocetra fulgida</name>
    <dbReference type="NCBI Taxonomy" id="60492"/>
    <lineage>
        <taxon>Eukaryota</taxon>
        <taxon>Fungi</taxon>
        <taxon>Fungi incertae sedis</taxon>
        <taxon>Mucoromycota</taxon>
        <taxon>Glomeromycotina</taxon>
        <taxon>Glomeromycetes</taxon>
        <taxon>Diversisporales</taxon>
        <taxon>Gigasporaceae</taxon>
        <taxon>Racocetra</taxon>
    </lineage>
</organism>
<gene>
    <name evidence="1" type="ORF">RFULGI_LOCUS7408</name>
</gene>
<feature type="non-terminal residue" evidence="1">
    <location>
        <position position="425"/>
    </location>
</feature>
<evidence type="ECO:0000313" key="2">
    <source>
        <dbReference type="Proteomes" id="UP000789396"/>
    </source>
</evidence>
<keyword evidence="2" id="KW-1185">Reference proteome</keyword>
<comment type="caution">
    <text evidence="1">The sequence shown here is derived from an EMBL/GenBank/DDBJ whole genome shotgun (WGS) entry which is preliminary data.</text>
</comment>
<dbReference type="OrthoDB" id="2425797at2759"/>
<feature type="non-terminal residue" evidence="1">
    <location>
        <position position="1"/>
    </location>
</feature>
<sequence length="425" mass="49172">DKFEIVPPAIIDKLEFFGPPNGERFLIKGHFVKSLNVMYKIADPYTLNKVDSAINLLKHGDNEVKVFTVHQNHIIRVWNSHLFVQELVETEWFEYLRSQLNDNGLITTFFCGESVKETLEATLKEYKSDHDPGSASKKRTFPGHSFTWNLTFGDSFKTRKHFTLKAQKYDYEKKEGIIKNIESILEDDKLKFSNNKLLPSPHFNKIAKMRKQNTWYTEHDKRVATIDAPNFQDLLDYYMNDVLLLELYGDDLMCALLQESDDELVETFFKKCLRLSEFQIEDGNISSSIKLVNIILTSFPQLSEKSFTFVISLLAHLALIPSHNFKDSLVVNSNASHLQYCGEYFYLKKTSLITPDTIEGVGERIDGLEKKINGINDDIKKIMRSDEIETQFNDFSEDMKSIKEKITKMMNLIENLSLSHKGDDE</sequence>
<dbReference type="Proteomes" id="UP000789396">
    <property type="component" value="Unassembled WGS sequence"/>
</dbReference>
<name>A0A9N9D1B0_9GLOM</name>
<evidence type="ECO:0000313" key="1">
    <source>
        <dbReference type="EMBL" id="CAG8622298.1"/>
    </source>
</evidence>